<evidence type="ECO:0000313" key="1">
    <source>
        <dbReference type="EMBL" id="KCW77756.1"/>
    </source>
</evidence>
<gene>
    <name evidence="1" type="ORF">EUGRSUZ_D02053</name>
</gene>
<proteinExistence type="predicted"/>
<protein>
    <submittedName>
        <fullName evidence="1">Uncharacterized protein</fullName>
    </submittedName>
</protein>
<dbReference type="EMBL" id="KK198756">
    <property type="protein sequence ID" value="KCW77756.1"/>
    <property type="molecule type" value="Genomic_DNA"/>
</dbReference>
<dbReference type="Gramene" id="KCW77756">
    <property type="protein sequence ID" value="KCW77756"/>
    <property type="gene ID" value="EUGRSUZ_D02053"/>
</dbReference>
<reference evidence="1" key="1">
    <citation type="submission" date="2013-07" db="EMBL/GenBank/DDBJ databases">
        <title>The genome of Eucalyptus grandis.</title>
        <authorList>
            <person name="Schmutz J."/>
            <person name="Hayes R."/>
            <person name="Myburg A."/>
            <person name="Tuskan G."/>
            <person name="Grattapaglia D."/>
            <person name="Rokhsar D.S."/>
        </authorList>
    </citation>
    <scope>NUCLEOTIDE SEQUENCE</scope>
    <source>
        <tissue evidence="1">Leaf extractions</tissue>
    </source>
</reference>
<sequence>MATQKIRYVCHFACCFTAFHLQKRKEVILKTGFVQCRDIGSQGDLCQDYLFNEAAHSFNHFVQCEGLQSEVTYLKLLVQ</sequence>
<dbReference type="AlphaFoldDB" id="A0A059CHT3"/>
<organism evidence="1">
    <name type="scientific">Eucalyptus grandis</name>
    <name type="common">Flooded gum</name>
    <dbReference type="NCBI Taxonomy" id="71139"/>
    <lineage>
        <taxon>Eukaryota</taxon>
        <taxon>Viridiplantae</taxon>
        <taxon>Streptophyta</taxon>
        <taxon>Embryophyta</taxon>
        <taxon>Tracheophyta</taxon>
        <taxon>Spermatophyta</taxon>
        <taxon>Magnoliopsida</taxon>
        <taxon>eudicotyledons</taxon>
        <taxon>Gunneridae</taxon>
        <taxon>Pentapetalae</taxon>
        <taxon>rosids</taxon>
        <taxon>malvids</taxon>
        <taxon>Myrtales</taxon>
        <taxon>Myrtaceae</taxon>
        <taxon>Myrtoideae</taxon>
        <taxon>Eucalypteae</taxon>
        <taxon>Eucalyptus</taxon>
    </lineage>
</organism>
<accession>A0A059CHT3</accession>
<dbReference type="InParanoid" id="A0A059CHT3"/>
<name>A0A059CHT3_EUCGR</name>